<reference evidence="2" key="1">
    <citation type="submission" date="2021-12" db="EMBL/GenBank/DDBJ databases">
        <authorList>
            <person name="King R."/>
        </authorList>
    </citation>
    <scope>NUCLEOTIDE SEQUENCE</scope>
</reference>
<organism evidence="2 3">
    <name type="scientific">Chilo suppressalis</name>
    <name type="common">Asiatic rice borer moth</name>
    <dbReference type="NCBI Taxonomy" id="168631"/>
    <lineage>
        <taxon>Eukaryota</taxon>
        <taxon>Metazoa</taxon>
        <taxon>Ecdysozoa</taxon>
        <taxon>Arthropoda</taxon>
        <taxon>Hexapoda</taxon>
        <taxon>Insecta</taxon>
        <taxon>Pterygota</taxon>
        <taxon>Neoptera</taxon>
        <taxon>Endopterygota</taxon>
        <taxon>Lepidoptera</taxon>
        <taxon>Glossata</taxon>
        <taxon>Ditrysia</taxon>
        <taxon>Pyraloidea</taxon>
        <taxon>Crambidae</taxon>
        <taxon>Crambinae</taxon>
        <taxon>Chilo</taxon>
    </lineage>
</organism>
<dbReference type="EMBL" id="OU963903">
    <property type="protein sequence ID" value="CAH0398091.1"/>
    <property type="molecule type" value="Genomic_DNA"/>
</dbReference>
<keyword evidence="3" id="KW-1185">Reference proteome</keyword>
<protein>
    <submittedName>
        <fullName evidence="2">Uncharacterized protein</fullName>
    </submittedName>
</protein>
<gene>
    <name evidence="2" type="ORF">CHILSU_LOCUS1200</name>
</gene>
<proteinExistence type="predicted"/>
<sequence>MIMMISGLETSVSFVSSQYEDLKKLMMSNSNELKSLKEENSVLRGNLTALELRVKHIENESARHQQWARLQNVEIMGVPEDAEEDTSNIVLSIAKHIGVDVATDELEFAHRIQPYNSNKSSIIRNIVARFRQRSTKDVFWLQRGRGVPSPVLMWAWVARCLKTVKYL</sequence>
<evidence type="ECO:0000313" key="3">
    <source>
        <dbReference type="Proteomes" id="UP001153292"/>
    </source>
</evidence>
<keyword evidence="1" id="KW-0175">Coiled coil</keyword>
<feature type="coiled-coil region" evidence="1">
    <location>
        <begin position="19"/>
        <end position="60"/>
    </location>
</feature>
<evidence type="ECO:0000313" key="2">
    <source>
        <dbReference type="EMBL" id="CAH0398091.1"/>
    </source>
</evidence>
<accession>A0ABN8AYX7</accession>
<dbReference type="Gene3D" id="3.30.70.1820">
    <property type="entry name" value="L1 transposable element, RRM domain"/>
    <property type="match status" value="1"/>
</dbReference>
<name>A0ABN8AYX7_CHISP</name>
<evidence type="ECO:0000256" key="1">
    <source>
        <dbReference type="SAM" id="Coils"/>
    </source>
</evidence>
<dbReference type="Proteomes" id="UP001153292">
    <property type="component" value="Chromosome 10"/>
</dbReference>